<dbReference type="SUPFAM" id="SSF103088">
    <property type="entry name" value="OmpA-like"/>
    <property type="match status" value="1"/>
</dbReference>
<sequence length="452" mass="49034">MLNCGLSHTPAAFITHKTRLFVSTGRSTCCTLGNFTAKKASMCAFVLLDAMPDVSRDYCHSREKTMKPRQKLLAQTLLSAPLAAGLLLCAAVTAKAQPVQGLYIAGEGGATFNQDQRVRTSAQFPDGRDRWRTGAAGIGSIGWGLGNGFRVEVEGDYRSMGYQRFVTNTFNSRADGRRQTYGVMANALFDLDVGKPWLFPYFGAGIGYGWTAMRTSVTAPGNQLAEKMGGTFGNFAYQGIFGLAFPIPWVVGLSATAEYRFWTMLGPQSHGATSWGTIGGTINSINQTHPYQFSSGHHDTKTDFNHTLMLGLRYEFNPAPPPPPPAPTMAAPAPAAARSYLVFFDWDKSDLTDRARSIVGVAAQAAAHVALTRITVSGYTDNSSAHPGQKAGEEYNMRLSLRRAEVVKAELMRDGVPGTTIDIHGYGETHPLVTTGPNTKEAQNRRVEIIFR</sequence>
<evidence type="ECO:0000256" key="2">
    <source>
        <dbReference type="SAM" id="Phobius"/>
    </source>
</evidence>
<evidence type="ECO:0000313" key="5">
    <source>
        <dbReference type="Proteomes" id="UP000018454"/>
    </source>
</evidence>
<comment type="caution">
    <text evidence="4">The sequence shown here is derived from an EMBL/GenBank/DDBJ whole genome shotgun (WGS) entry which is preliminary data.</text>
</comment>
<evidence type="ECO:0000256" key="1">
    <source>
        <dbReference type="PROSITE-ProRule" id="PRU00473"/>
    </source>
</evidence>
<evidence type="ECO:0000259" key="3">
    <source>
        <dbReference type="PROSITE" id="PS51123"/>
    </source>
</evidence>
<name>F1YTB1_9PROT</name>
<dbReference type="AlphaFoldDB" id="F1YTB1"/>
<dbReference type="InterPro" id="IPR011250">
    <property type="entry name" value="OMP/PagP_B-barrel"/>
</dbReference>
<feature type="transmembrane region" description="Helical" evidence="2">
    <location>
        <begin position="72"/>
        <end position="94"/>
    </location>
</feature>
<dbReference type="InterPro" id="IPR036737">
    <property type="entry name" value="OmpA-like_sf"/>
</dbReference>
<dbReference type="EMBL" id="AEUP01000023">
    <property type="protein sequence ID" value="EGE48135.1"/>
    <property type="molecule type" value="Genomic_DNA"/>
</dbReference>
<dbReference type="GO" id="GO:0016020">
    <property type="term" value="C:membrane"/>
    <property type="evidence" value="ECO:0007669"/>
    <property type="project" value="UniProtKB-UniRule"/>
</dbReference>
<keyword evidence="1 2" id="KW-0472">Membrane</keyword>
<dbReference type="Gene3D" id="3.30.1330.60">
    <property type="entry name" value="OmpA-like domain"/>
    <property type="match status" value="1"/>
</dbReference>
<accession>F1YTB1</accession>
<dbReference type="InterPro" id="IPR006665">
    <property type="entry name" value="OmpA-like"/>
</dbReference>
<dbReference type="Proteomes" id="UP000018454">
    <property type="component" value="Unassembled WGS sequence"/>
</dbReference>
<dbReference type="PANTHER" id="PTHR30329">
    <property type="entry name" value="STATOR ELEMENT OF FLAGELLAR MOTOR COMPLEX"/>
    <property type="match status" value="1"/>
</dbReference>
<gene>
    <name evidence="4" type="primary">yiaD</name>
    <name evidence="4" type="ORF">APO_1171</name>
</gene>
<organism evidence="4 5">
    <name type="scientific">Acetobacter pomorum DM001</name>
    <dbReference type="NCBI Taxonomy" id="945681"/>
    <lineage>
        <taxon>Bacteria</taxon>
        <taxon>Pseudomonadati</taxon>
        <taxon>Pseudomonadota</taxon>
        <taxon>Alphaproteobacteria</taxon>
        <taxon>Acetobacterales</taxon>
        <taxon>Acetobacteraceae</taxon>
        <taxon>Acetobacter</taxon>
    </lineage>
</organism>
<evidence type="ECO:0000313" key="4">
    <source>
        <dbReference type="EMBL" id="EGE48135.1"/>
    </source>
</evidence>
<dbReference type="InterPro" id="IPR050330">
    <property type="entry name" value="Bact_OuterMem_StrucFunc"/>
</dbReference>
<reference evidence="4 5" key="1">
    <citation type="journal article" date="2011" name="Science">
        <title>Drosophila microbiome modulates host developmental and metabolic homeostasis via insulin signaling.</title>
        <authorList>
            <person name="Shin S.C."/>
            <person name="Kim S.H."/>
            <person name="You H."/>
            <person name="Kim B."/>
            <person name="Kim A.C."/>
            <person name="Lee K.A."/>
            <person name="Yoon J.H."/>
            <person name="Ryu J.H."/>
            <person name="Lee W.J."/>
        </authorList>
    </citation>
    <scope>NUCLEOTIDE SEQUENCE [LARGE SCALE GENOMIC DNA]</scope>
    <source>
        <strain evidence="4 5">DM001</strain>
    </source>
</reference>
<dbReference type="CDD" id="cd07185">
    <property type="entry name" value="OmpA_C-like"/>
    <property type="match status" value="1"/>
</dbReference>
<dbReference type="PANTHER" id="PTHR30329:SF21">
    <property type="entry name" value="LIPOPROTEIN YIAD-RELATED"/>
    <property type="match status" value="1"/>
</dbReference>
<dbReference type="PROSITE" id="PS51123">
    <property type="entry name" value="OMPA_2"/>
    <property type="match status" value="1"/>
</dbReference>
<keyword evidence="2" id="KW-0812">Transmembrane</keyword>
<proteinExistence type="predicted"/>
<dbReference type="Gene3D" id="2.40.160.20">
    <property type="match status" value="1"/>
</dbReference>
<dbReference type="SUPFAM" id="SSF56925">
    <property type="entry name" value="OMPA-like"/>
    <property type="match status" value="1"/>
</dbReference>
<feature type="domain" description="OmpA-like" evidence="3">
    <location>
        <begin position="331"/>
        <end position="452"/>
    </location>
</feature>
<keyword evidence="2" id="KW-1133">Transmembrane helix</keyword>
<dbReference type="Pfam" id="PF00691">
    <property type="entry name" value="OmpA"/>
    <property type="match status" value="1"/>
</dbReference>
<protein>
    <submittedName>
        <fullName evidence="4">Outer membrane protein</fullName>
    </submittedName>
</protein>